<organism evidence="1 2">
    <name type="scientific">Gossypium armourianum</name>
    <dbReference type="NCBI Taxonomy" id="34283"/>
    <lineage>
        <taxon>Eukaryota</taxon>
        <taxon>Viridiplantae</taxon>
        <taxon>Streptophyta</taxon>
        <taxon>Embryophyta</taxon>
        <taxon>Tracheophyta</taxon>
        <taxon>Spermatophyta</taxon>
        <taxon>Magnoliopsida</taxon>
        <taxon>eudicotyledons</taxon>
        <taxon>Gunneridae</taxon>
        <taxon>Pentapetalae</taxon>
        <taxon>rosids</taxon>
        <taxon>malvids</taxon>
        <taxon>Malvales</taxon>
        <taxon>Malvaceae</taxon>
        <taxon>Malvoideae</taxon>
        <taxon>Gossypium</taxon>
    </lineage>
</organism>
<proteinExistence type="predicted"/>
<comment type="caution">
    <text evidence="1">The sequence shown here is derived from an EMBL/GenBank/DDBJ whole genome shotgun (WGS) entry which is preliminary data.</text>
</comment>
<reference evidence="1 2" key="1">
    <citation type="journal article" date="2019" name="Genome Biol. Evol.">
        <title>Insights into the evolution of the New World diploid cottons (Gossypium, subgenus Houzingenia) based on genome sequencing.</title>
        <authorList>
            <person name="Grover C.E."/>
            <person name="Arick M.A. 2nd"/>
            <person name="Thrash A."/>
            <person name="Conover J.L."/>
            <person name="Sanders W.S."/>
            <person name="Peterson D.G."/>
            <person name="Frelichowski J.E."/>
            <person name="Scheffler J.A."/>
            <person name="Scheffler B.E."/>
            <person name="Wendel J.F."/>
        </authorList>
    </citation>
    <scope>NUCLEOTIDE SEQUENCE [LARGE SCALE GENOMIC DNA]</scope>
    <source>
        <strain evidence="1">6</strain>
        <tissue evidence="1">Leaf</tissue>
    </source>
</reference>
<dbReference type="Proteomes" id="UP000593575">
    <property type="component" value="Unassembled WGS sequence"/>
</dbReference>
<keyword evidence="2" id="KW-1185">Reference proteome</keyword>
<gene>
    <name evidence="1" type="ORF">Goarm_008344</name>
</gene>
<name>A0A7J9JPN0_9ROSI</name>
<dbReference type="AlphaFoldDB" id="A0A7J9JPN0"/>
<evidence type="ECO:0000313" key="2">
    <source>
        <dbReference type="Proteomes" id="UP000593575"/>
    </source>
</evidence>
<accession>A0A7J9JPN0</accession>
<protein>
    <submittedName>
        <fullName evidence="1">Uncharacterized protein</fullName>
    </submittedName>
</protein>
<dbReference type="EMBL" id="JABFAE010000009">
    <property type="protein sequence ID" value="MBA0836106.1"/>
    <property type="molecule type" value="Genomic_DNA"/>
</dbReference>
<evidence type="ECO:0000313" key="1">
    <source>
        <dbReference type="EMBL" id="MBA0836106.1"/>
    </source>
</evidence>
<sequence>MLRFANARFLVLTVSSIFLCLFRADFDISVSLVLVAVFCECLLNFTINRSNNCECSCYWSYSRASRVPPCSMSIVTQQMDACQRVGLVAFESHSIGSYVLEFFYV</sequence>